<dbReference type="AlphaFoldDB" id="A0A1H6W638"/>
<evidence type="ECO:0000259" key="3">
    <source>
        <dbReference type="Pfam" id="PF10079"/>
    </source>
</evidence>
<dbReference type="STRING" id="1416801.SAMN05192553_102511"/>
<sequence>MYRTISDKSIKLLNFNVYTQVFNHHYCRKHDKIAPFMIKSTVDPACTGLFSALFLDYIKKEEALTQFYQEFPEIGRFGRVLENKSFPETRRELLVEALEEQYAGYEDSPVAQNIKRLREPRTFTVTTGHQLNLMTGPSFFIYKIVSTVLLAEKIQKAYPDYQIVPLYWMATEDHDFAEINHFHFDGKRYAWDSDQTGPVGEFLLDDSLKALVKEWDFLPEFFKEAYISSTQLKEAVRKYVHHLFADKGLVILDANHPGLKRSFLPQIKTDVFSQQANGLVNESNQALEEAGYKTQVFPREINFFYMEPGRRDRLVLQNGRFRTQDGKNEWSYAEMEALLDTHPERFSPNVVMRPLYQEVILPNLAYLGGPAEVAYWFQLKRVFDHYTVDFPFLLPRNFAMIVPRQIGRKIDKLGLKPEELFQHVDRLRIDYTLKNASDDVSLQREREQLNQLFGTLENRGFGLDPSLGQAVKAAFTRSEKILNQVAVKFRKAEERKQGDAIRQLHEVKDFLFPNGTLQERRVNFLEYYLANPNFINELFGQFDPLDFNFVILWENGGEGNTQEKVQGR</sequence>
<dbReference type="Pfam" id="PF10079">
    <property type="entry name" value="Rossmann-like_BshC"/>
    <property type="match status" value="1"/>
</dbReference>
<protein>
    <recommendedName>
        <fullName evidence="2">Putative cysteine ligase BshC</fullName>
        <ecNumber evidence="2">6.-.-.-</ecNumber>
    </recommendedName>
</protein>
<comment type="similarity">
    <text evidence="2">Belongs to the BshC family.</text>
</comment>
<keyword evidence="6" id="KW-1185">Reference proteome</keyword>
<dbReference type="EMBL" id="FNZH01000002">
    <property type="protein sequence ID" value="SEJ12449.1"/>
    <property type="molecule type" value="Genomic_DNA"/>
</dbReference>
<reference evidence="6" key="1">
    <citation type="submission" date="2016-10" db="EMBL/GenBank/DDBJ databases">
        <authorList>
            <person name="Varghese N."/>
            <person name="Submissions S."/>
        </authorList>
    </citation>
    <scope>NUCLEOTIDE SEQUENCE [LARGE SCALE GENOMIC DNA]</scope>
    <source>
        <strain evidence="6">IBRC-M 10761</strain>
    </source>
</reference>
<evidence type="ECO:0000256" key="1">
    <source>
        <dbReference type="ARBA" id="ARBA00022598"/>
    </source>
</evidence>
<organism evidence="5 6">
    <name type="scientific">Cyclobacterium xiamenense</name>
    <dbReference type="NCBI Taxonomy" id="1297121"/>
    <lineage>
        <taxon>Bacteria</taxon>
        <taxon>Pseudomonadati</taxon>
        <taxon>Bacteroidota</taxon>
        <taxon>Cytophagia</taxon>
        <taxon>Cytophagales</taxon>
        <taxon>Cyclobacteriaceae</taxon>
        <taxon>Cyclobacterium</taxon>
    </lineage>
</organism>
<evidence type="ECO:0000313" key="6">
    <source>
        <dbReference type="Proteomes" id="UP000199403"/>
    </source>
</evidence>
<name>A0A1H6W638_9BACT</name>
<dbReference type="InterPro" id="IPR055398">
    <property type="entry name" value="Rossmann-like_BshC"/>
</dbReference>
<keyword evidence="1 2" id="KW-0436">Ligase</keyword>
<dbReference type="InterPro" id="IPR055399">
    <property type="entry name" value="CC_BshC"/>
</dbReference>
<evidence type="ECO:0000259" key="4">
    <source>
        <dbReference type="Pfam" id="PF24850"/>
    </source>
</evidence>
<feature type="domain" description="Bacillithiol biosynthesis BshC N-terminal Rossmann-like" evidence="3">
    <location>
        <begin position="51"/>
        <end position="397"/>
    </location>
</feature>
<evidence type="ECO:0000313" key="5">
    <source>
        <dbReference type="EMBL" id="SEJ12449.1"/>
    </source>
</evidence>
<evidence type="ECO:0000256" key="2">
    <source>
        <dbReference type="HAMAP-Rule" id="MF_01867"/>
    </source>
</evidence>
<gene>
    <name evidence="2" type="primary">bshC</name>
    <name evidence="5" type="ORF">SAMN05192553_102511</name>
</gene>
<dbReference type="GO" id="GO:0016874">
    <property type="term" value="F:ligase activity"/>
    <property type="evidence" value="ECO:0007669"/>
    <property type="project" value="UniProtKB-UniRule"/>
</dbReference>
<dbReference type="NCBIfam" id="TIGR03998">
    <property type="entry name" value="thiol_BshC"/>
    <property type="match status" value="1"/>
</dbReference>
<dbReference type="EC" id="6.-.-.-" evidence="2"/>
<dbReference type="Proteomes" id="UP000199403">
    <property type="component" value="Unassembled WGS sequence"/>
</dbReference>
<dbReference type="Pfam" id="PF24850">
    <property type="entry name" value="CC_BshC"/>
    <property type="match status" value="1"/>
</dbReference>
<proteinExistence type="inferred from homology"/>
<dbReference type="PIRSF" id="PIRSF012535">
    <property type="entry name" value="UCP012535"/>
    <property type="match status" value="1"/>
</dbReference>
<accession>A0A1H6W638</accession>
<dbReference type="InterPro" id="IPR011199">
    <property type="entry name" value="Bacillithiol_biosynth_BshC"/>
</dbReference>
<dbReference type="HAMAP" id="MF_01867">
    <property type="entry name" value="BshC"/>
    <property type="match status" value="1"/>
</dbReference>
<feature type="domain" description="Bacillithiol biosynthesis BshC C-terminal coiled-coil" evidence="4">
    <location>
        <begin position="399"/>
        <end position="552"/>
    </location>
</feature>